<reference evidence="2" key="1">
    <citation type="submission" date="2023-10" db="EMBL/GenBank/DDBJ databases">
        <authorList>
            <person name="Noh H."/>
        </authorList>
    </citation>
    <scope>NUCLEOTIDE SEQUENCE</scope>
    <source>
        <strain evidence="2">DUCC4014</strain>
    </source>
</reference>
<accession>A0AAF1BGA0</accession>
<feature type="compositionally biased region" description="Acidic residues" evidence="1">
    <location>
        <begin position="55"/>
        <end position="64"/>
    </location>
</feature>
<evidence type="ECO:0000256" key="1">
    <source>
        <dbReference type="SAM" id="MobiDB-lite"/>
    </source>
</evidence>
<dbReference type="RefSeq" id="XP_062625453.1">
    <property type="nucleotide sequence ID" value="XM_062769469.1"/>
</dbReference>
<proteinExistence type="predicted"/>
<protein>
    <submittedName>
        <fullName evidence="2">Uncharacterized protein</fullName>
    </submittedName>
</protein>
<feature type="region of interest" description="Disordered" evidence="1">
    <location>
        <begin position="88"/>
        <end position="108"/>
    </location>
</feature>
<feature type="region of interest" description="Disordered" evidence="1">
    <location>
        <begin position="29"/>
        <end position="74"/>
    </location>
</feature>
<sequence length="108" mass="11641">MSQPPAGLDLVQLDGILTFLKDQLLSGLSGQAAASSTPPAKDDDPAPEVGIPDTGPEEAPDEVDEKPKIKGLGGVDFKTTMNLERYKYNEERDRAPPKAVGFATQYRR</sequence>
<organism evidence="2 3">
    <name type="scientific">Vanrija pseudolonga</name>
    <dbReference type="NCBI Taxonomy" id="143232"/>
    <lineage>
        <taxon>Eukaryota</taxon>
        <taxon>Fungi</taxon>
        <taxon>Dikarya</taxon>
        <taxon>Basidiomycota</taxon>
        <taxon>Agaricomycotina</taxon>
        <taxon>Tremellomycetes</taxon>
        <taxon>Trichosporonales</taxon>
        <taxon>Trichosporonaceae</taxon>
        <taxon>Vanrija</taxon>
    </lineage>
</organism>
<evidence type="ECO:0000313" key="2">
    <source>
        <dbReference type="EMBL" id="WOO79421.1"/>
    </source>
</evidence>
<dbReference type="GeneID" id="87806190"/>
<dbReference type="EMBL" id="CP086715">
    <property type="protein sequence ID" value="WOO79421.1"/>
    <property type="molecule type" value="Genomic_DNA"/>
</dbReference>
<dbReference type="AlphaFoldDB" id="A0AAF1BGA0"/>
<dbReference type="Proteomes" id="UP000827549">
    <property type="component" value="Chromosome 2"/>
</dbReference>
<keyword evidence="3" id="KW-1185">Reference proteome</keyword>
<name>A0AAF1BGA0_9TREE</name>
<gene>
    <name evidence="2" type="ORF">LOC62_02G002943</name>
</gene>
<evidence type="ECO:0000313" key="3">
    <source>
        <dbReference type="Proteomes" id="UP000827549"/>
    </source>
</evidence>